<evidence type="ECO:0000256" key="11">
    <source>
        <dbReference type="SAM" id="Phobius"/>
    </source>
</evidence>
<keyword evidence="5 11" id="KW-0812">Transmembrane</keyword>
<dbReference type="GO" id="GO:0006935">
    <property type="term" value="P:chemotaxis"/>
    <property type="evidence" value="ECO:0007669"/>
    <property type="project" value="UniProtKB-KW"/>
</dbReference>
<dbReference type="Gene3D" id="1.10.287.950">
    <property type="entry name" value="Methyl-accepting chemotaxis protein"/>
    <property type="match status" value="1"/>
</dbReference>
<evidence type="ECO:0000256" key="6">
    <source>
        <dbReference type="ARBA" id="ARBA00022989"/>
    </source>
</evidence>
<dbReference type="Gene3D" id="3.30.450.20">
    <property type="entry name" value="PAS domain"/>
    <property type="match status" value="1"/>
</dbReference>
<evidence type="ECO:0000259" key="13">
    <source>
        <dbReference type="PROSITE" id="PS50885"/>
    </source>
</evidence>
<keyword evidence="2" id="KW-1003">Cell membrane</keyword>
<evidence type="ECO:0000256" key="7">
    <source>
        <dbReference type="ARBA" id="ARBA00023136"/>
    </source>
</evidence>
<evidence type="ECO:0000256" key="8">
    <source>
        <dbReference type="ARBA" id="ARBA00023224"/>
    </source>
</evidence>
<dbReference type="SMART" id="SM00283">
    <property type="entry name" value="MA"/>
    <property type="match status" value="1"/>
</dbReference>
<dbReference type="PANTHER" id="PTHR32089:SF39">
    <property type="entry name" value="METHYL-ACCEPTING CHEMOTAXIS PROTEIN HLYB"/>
    <property type="match status" value="1"/>
</dbReference>
<keyword evidence="8 10" id="KW-0807">Transducer</keyword>
<gene>
    <name evidence="14" type="ORF">DXX93_00190</name>
</gene>
<dbReference type="SUPFAM" id="SSF58104">
    <property type="entry name" value="Methyl-accepting chemotaxis protein (MCP) signaling domain"/>
    <property type="match status" value="1"/>
</dbReference>
<sequence length="647" mass="71008">MRRFCFRSRNKQLFSINKKITLALLLCVLLTALSVGTFSQLVARKVVETRLLEKELPSAIQQISGEIDKEIALMSIVAKQLANDPFLLRWAKAGSDKTQEPLVIKKLAETGRVNHFSSTSFADRRNGNYWNENGFLRQLTKASGEDDWFFAYRDSGQETSISIYRYPDGQRVDLFVNHQQPNGLGLSGIAKSFEDAVNLLNTFRLEKTGFVYLVDKNGKIQLHKNEAYIGKNITDIYGQQAKQLLNLAKFNQINAEIENQNLLVSSSYVPSAQWFVIGQLPESEAYEQLNNATINMIVWTLVIVLATIAVALVIARSITQPINKLAQLFTRMGQGEADLSYRIPESGQQELVAVAKGYNAFIGKLAELFETIAASSRELRSTADELALKSQHTQTSAASNDTNTQHISNALSQINTTVSDIAQSAVQASDLAENVRHNDSEITHVIVETKSDIEQLGGKINDVSNVIATLTENTETIAQALGVIEAISDQTNLLALNAAIEAARAGEHGRGFAVVAEEVRSLAGKTADSTTEIQTIMEQLKQTSTVATSEIEAILAQSANTKASISQAQEKLELSGELTLQITDTNHLVATATEQQAISLNDINNNMSDIRTISEQNMANVQAIASSAEQLNKLAETLDTLVKQFEQ</sequence>
<name>A0A3E0TLH1_9GAMM</name>
<dbReference type="OrthoDB" id="2489132at2"/>
<feature type="domain" description="HAMP" evidence="13">
    <location>
        <begin position="316"/>
        <end position="370"/>
    </location>
</feature>
<dbReference type="PROSITE" id="PS50111">
    <property type="entry name" value="CHEMOTAXIS_TRANSDUC_2"/>
    <property type="match status" value="1"/>
</dbReference>
<comment type="subcellular location">
    <subcellularLocation>
        <location evidence="1">Cell membrane</location>
        <topology evidence="1">Multi-pass membrane protein</topology>
    </subcellularLocation>
</comment>
<evidence type="ECO:0000313" key="14">
    <source>
        <dbReference type="EMBL" id="REL25120.1"/>
    </source>
</evidence>
<dbReference type="CDD" id="cd06225">
    <property type="entry name" value="HAMP"/>
    <property type="match status" value="1"/>
</dbReference>
<dbReference type="GO" id="GO:0005886">
    <property type="term" value="C:plasma membrane"/>
    <property type="evidence" value="ECO:0007669"/>
    <property type="project" value="UniProtKB-SubCell"/>
</dbReference>
<evidence type="ECO:0000256" key="9">
    <source>
        <dbReference type="ARBA" id="ARBA00029447"/>
    </source>
</evidence>
<dbReference type="FunFam" id="1.10.287.950:FF:000001">
    <property type="entry name" value="Methyl-accepting chemotaxis sensory transducer"/>
    <property type="match status" value="1"/>
</dbReference>
<organism evidence="14 15">
    <name type="scientific">Thalassotalea euphylliae</name>
    <dbReference type="NCBI Taxonomy" id="1655234"/>
    <lineage>
        <taxon>Bacteria</taxon>
        <taxon>Pseudomonadati</taxon>
        <taxon>Pseudomonadota</taxon>
        <taxon>Gammaproteobacteria</taxon>
        <taxon>Alteromonadales</taxon>
        <taxon>Colwelliaceae</taxon>
        <taxon>Thalassotalea</taxon>
    </lineage>
</organism>
<dbReference type="GO" id="GO:0007165">
    <property type="term" value="P:signal transduction"/>
    <property type="evidence" value="ECO:0007669"/>
    <property type="project" value="UniProtKB-KW"/>
</dbReference>
<evidence type="ECO:0000256" key="10">
    <source>
        <dbReference type="PROSITE-ProRule" id="PRU00284"/>
    </source>
</evidence>
<keyword evidence="4" id="KW-0145">Chemotaxis</keyword>
<dbReference type="Proteomes" id="UP000256478">
    <property type="component" value="Unassembled WGS sequence"/>
</dbReference>
<feature type="domain" description="Methyl-accepting transducer" evidence="12">
    <location>
        <begin position="375"/>
        <end position="611"/>
    </location>
</feature>
<dbReference type="PANTHER" id="PTHR32089">
    <property type="entry name" value="METHYL-ACCEPTING CHEMOTAXIS PROTEIN MCPB"/>
    <property type="match status" value="1"/>
</dbReference>
<keyword evidence="7 11" id="KW-0472">Membrane</keyword>
<evidence type="ECO:0000256" key="2">
    <source>
        <dbReference type="ARBA" id="ARBA00022475"/>
    </source>
</evidence>
<comment type="similarity">
    <text evidence="9">Belongs to the methyl-accepting chemotaxis (MCP) protein family.</text>
</comment>
<feature type="transmembrane region" description="Helical" evidence="11">
    <location>
        <begin position="296"/>
        <end position="315"/>
    </location>
</feature>
<proteinExistence type="inferred from homology"/>
<keyword evidence="3" id="KW-0488">Methylation</keyword>
<accession>A0A3E0TLH1</accession>
<dbReference type="AlphaFoldDB" id="A0A3E0TLH1"/>
<evidence type="ECO:0000256" key="1">
    <source>
        <dbReference type="ARBA" id="ARBA00004651"/>
    </source>
</evidence>
<evidence type="ECO:0000313" key="15">
    <source>
        <dbReference type="Proteomes" id="UP000256478"/>
    </source>
</evidence>
<dbReference type="CDD" id="cd12912">
    <property type="entry name" value="PDC2_MCP_like"/>
    <property type="match status" value="1"/>
</dbReference>
<dbReference type="InterPro" id="IPR004089">
    <property type="entry name" value="MCPsignal_dom"/>
</dbReference>
<protein>
    <submittedName>
        <fullName evidence="14">Methyl-accepting chemotaxis protein</fullName>
    </submittedName>
</protein>
<evidence type="ECO:0000256" key="4">
    <source>
        <dbReference type="ARBA" id="ARBA00022500"/>
    </source>
</evidence>
<dbReference type="Pfam" id="PF00672">
    <property type="entry name" value="HAMP"/>
    <property type="match status" value="1"/>
</dbReference>
<reference evidence="14 15" key="1">
    <citation type="submission" date="2018-08" db="EMBL/GenBank/DDBJ databases">
        <title>Thalassotalea euphylliae genome.</title>
        <authorList>
            <person name="Summers S."/>
            <person name="Rice S.A."/>
            <person name="Freckelton M.L."/>
            <person name="Nedved B.T."/>
            <person name="Hadfield M.G."/>
        </authorList>
    </citation>
    <scope>NUCLEOTIDE SEQUENCE [LARGE SCALE GENOMIC DNA]</scope>
    <source>
        <strain evidence="14 15">H1</strain>
    </source>
</reference>
<comment type="caution">
    <text evidence="14">The sequence shown here is derived from an EMBL/GenBank/DDBJ whole genome shotgun (WGS) entry which is preliminary data.</text>
</comment>
<dbReference type="InterPro" id="IPR003660">
    <property type="entry name" value="HAMP_dom"/>
</dbReference>
<dbReference type="Pfam" id="PF00015">
    <property type="entry name" value="MCPsignal"/>
    <property type="match status" value="1"/>
</dbReference>
<evidence type="ECO:0000256" key="3">
    <source>
        <dbReference type="ARBA" id="ARBA00022481"/>
    </source>
</evidence>
<dbReference type="SMART" id="SM00304">
    <property type="entry name" value="HAMP"/>
    <property type="match status" value="1"/>
</dbReference>
<evidence type="ECO:0000256" key="5">
    <source>
        <dbReference type="ARBA" id="ARBA00022692"/>
    </source>
</evidence>
<dbReference type="EMBL" id="QUOU01000001">
    <property type="protein sequence ID" value="REL25120.1"/>
    <property type="molecule type" value="Genomic_DNA"/>
</dbReference>
<keyword evidence="6 11" id="KW-1133">Transmembrane helix</keyword>
<dbReference type="PROSITE" id="PS50885">
    <property type="entry name" value="HAMP"/>
    <property type="match status" value="1"/>
</dbReference>
<evidence type="ECO:0000259" key="12">
    <source>
        <dbReference type="PROSITE" id="PS50111"/>
    </source>
</evidence>